<dbReference type="InterPro" id="IPR051304">
    <property type="entry name" value="SCF_F-box_domain"/>
</dbReference>
<evidence type="ECO:0000259" key="2">
    <source>
        <dbReference type="Pfam" id="PF03478"/>
    </source>
</evidence>
<evidence type="ECO:0000259" key="1">
    <source>
        <dbReference type="Pfam" id="PF00646"/>
    </source>
</evidence>
<dbReference type="Gene3D" id="1.20.1280.50">
    <property type="match status" value="1"/>
</dbReference>
<dbReference type="InterPro" id="IPR005174">
    <property type="entry name" value="KIB1-4_b-propeller"/>
</dbReference>
<protein>
    <submittedName>
        <fullName evidence="3">Uncharacterized protein</fullName>
    </submittedName>
</protein>
<dbReference type="PANTHER" id="PTHR47123:SF6">
    <property type="entry name" value="F-BOX PROTEIN SKIP23-LIKE ISOFORM X1"/>
    <property type="match status" value="1"/>
</dbReference>
<gene>
    <name evidence="3" type="ORF">SLEP1_g32136</name>
</gene>
<dbReference type="Pfam" id="PF00646">
    <property type="entry name" value="F-box"/>
    <property type="match status" value="1"/>
</dbReference>
<sequence>MMSSSSSSWSDPPEDLLNHIAKRLDAEIDVLRFRAVCSSWRSSFPRPNYPNRPLPLKLPFPIAPSNRFRPNPRGFYALYEDTVYLLQLPDNEEVNACTSSPQQDRRRQGWLVRVREEFPGRFHVFSPILKRRVDYFPETFPRNLNVLNFRVTEVCKLHNLRFVSSSLPNDNVGIYRREFRVVLLGNSISTGPAVFAIYGRREGDLCFMRLGDEKWTVVRHVGDVFYCDIAIRDDQFYAVDNVGMLCVFDSSFQKIATIPSPSVDGAERRIFNLVESFGDILLVVFRNVDSFRDLIDYDQRARGFTKHGSSHVMVQIEVYKLNEKEGNWSEVRDLGDRVLFVSNDGCWSVSAHDFAGCKGNCIYFHAFWNVQTANRDNRLRGLDYGEIGVFNLEDGTGGPLASYPGYSDMFWPPPTWLNSNTS</sequence>
<reference evidence="3 4" key="1">
    <citation type="journal article" date="2021" name="Commun. Biol.">
        <title>The genome of Shorea leprosula (Dipterocarpaceae) highlights the ecological relevance of drought in aseasonal tropical rainforests.</title>
        <authorList>
            <person name="Ng K.K.S."/>
            <person name="Kobayashi M.J."/>
            <person name="Fawcett J.A."/>
            <person name="Hatakeyama M."/>
            <person name="Paape T."/>
            <person name="Ng C.H."/>
            <person name="Ang C.C."/>
            <person name="Tnah L.H."/>
            <person name="Lee C.T."/>
            <person name="Nishiyama T."/>
            <person name="Sese J."/>
            <person name="O'Brien M.J."/>
            <person name="Copetti D."/>
            <person name="Mohd Noor M.I."/>
            <person name="Ong R.C."/>
            <person name="Putra M."/>
            <person name="Sireger I.Z."/>
            <person name="Indrioko S."/>
            <person name="Kosugi Y."/>
            <person name="Izuno A."/>
            <person name="Isagi Y."/>
            <person name="Lee S.L."/>
            <person name="Shimizu K.K."/>
        </authorList>
    </citation>
    <scope>NUCLEOTIDE SEQUENCE [LARGE SCALE GENOMIC DNA]</scope>
    <source>
        <strain evidence="3">214</strain>
    </source>
</reference>
<keyword evidence="4" id="KW-1185">Reference proteome</keyword>
<dbReference type="EMBL" id="BPVZ01000059">
    <property type="protein sequence ID" value="GKV22254.1"/>
    <property type="molecule type" value="Genomic_DNA"/>
</dbReference>
<dbReference type="Pfam" id="PF03478">
    <property type="entry name" value="Beta-prop_KIB1-4"/>
    <property type="match status" value="1"/>
</dbReference>
<comment type="caution">
    <text evidence="3">The sequence shown here is derived from an EMBL/GenBank/DDBJ whole genome shotgun (WGS) entry which is preliminary data.</text>
</comment>
<name>A0AAV5KCC0_9ROSI</name>
<dbReference type="SUPFAM" id="SSF81383">
    <property type="entry name" value="F-box domain"/>
    <property type="match status" value="1"/>
</dbReference>
<organism evidence="3 4">
    <name type="scientific">Rubroshorea leprosula</name>
    <dbReference type="NCBI Taxonomy" id="152421"/>
    <lineage>
        <taxon>Eukaryota</taxon>
        <taxon>Viridiplantae</taxon>
        <taxon>Streptophyta</taxon>
        <taxon>Embryophyta</taxon>
        <taxon>Tracheophyta</taxon>
        <taxon>Spermatophyta</taxon>
        <taxon>Magnoliopsida</taxon>
        <taxon>eudicotyledons</taxon>
        <taxon>Gunneridae</taxon>
        <taxon>Pentapetalae</taxon>
        <taxon>rosids</taxon>
        <taxon>malvids</taxon>
        <taxon>Malvales</taxon>
        <taxon>Dipterocarpaceae</taxon>
        <taxon>Rubroshorea</taxon>
    </lineage>
</organism>
<evidence type="ECO:0000313" key="4">
    <source>
        <dbReference type="Proteomes" id="UP001054252"/>
    </source>
</evidence>
<evidence type="ECO:0000313" key="3">
    <source>
        <dbReference type="EMBL" id="GKV22254.1"/>
    </source>
</evidence>
<feature type="domain" description="F-box" evidence="1">
    <location>
        <begin position="13"/>
        <end position="44"/>
    </location>
</feature>
<dbReference type="InterPro" id="IPR001810">
    <property type="entry name" value="F-box_dom"/>
</dbReference>
<dbReference type="Proteomes" id="UP001054252">
    <property type="component" value="Unassembled WGS sequence"/>
</dbReference>
<feature type="domain" description="KIB1-4 beta-propeller" evidence="2">
    <location>
        <begin position="75"/>
        <end position="391"/>
    </location>
</feature>
<dbReference type="PANTHER" id="PTHR47123">
    <property type="entry name" value="F-BOX PROTEIN SKIP23"/>
    <property type="match status" value="1"/>
</dbReference>
<dbReference type="InterPro" id="IPR036047">
    <property type="entry name" value="F-box-like_dom_sf"/>
</dbReference>
<proteinExistence type="predicted"/>
<dbReference type="AlphaFoldDB" id="A0AAV5KCC0"/>
<accession>A0AAV5KCC0</accession>